<feature type="signal peptide" evidence="1">
    <location>
        <begin position="1"/>
        <end position="28"/>
    </location>
</feature>
<sequence length="170" mass="18483">MVSKKYFPATFLQFAGAVLMIFVLAACAAQPTVGDEARAVVAEFLAASRAGNLDQAYHLLINLKAPSGKLRNGTQFLAEILGPAESVAANKELMTTKMKENYQLVERKILSVSPVEGIQTAQFWVLVEEARGAETKQVGEIRYLVVGTAAGWRIDLARSDLSKALVVRRT</sequence>
<organism evidence="2 3">
    <name type="scientific">Candidatus Abawacabacteria bacterium RIFCSPHIGHO2_01_FULL_46_8</name>
    <dbReference type="NCBI Taxonomy" id="1817815"/>
    <lineage>
        <taxon>Bacteria</taxon>
        <taxon>Candidatus Abawacaibacteriota</taxon>
    </lineage>
</organism>
<evidence type="ECO:0000313" key="3">
    <source>
        <dbReference type="Proteomes" id="UP000177521"/>
    </source>
</evidence>
<keyword evidence="1" id="KW-0732">Signal</keyword>
<protein>
    <recommendedName>
        <fullName evidence="4">SnoaL-like domain-containing protein</fullName>
    </recommendedName>
</protein>
<gene>
    <name evidence="2" type="ORF">A2788_01080</name>
</gene>
<evidence type="ECO:0008006" key="4">
    <source>
        <dbReference type="Google" id="ProtNLM"/>
    </source>
</evidence>
<name>A0A1F4XIZ2_9BACT</name>
<accession>A0A1F4XIZ2</accession>
<comment type="caution">
    <text evidence="2">The sequence shown here is derived from an EMBL/GenBank/DDBJ whole genome shotgun (WGS) entry which is preliminary data.</text>
</comment>
<evidence type="ECO:0000256" key="1">
    <source>
        <dbReference type="SAM" id="SignalP"/>
    </source>
</evidence>
<dbReference type="EMBL" id="MEWS01000035">
    <property type="protein sequence ID" value="OGC81715.1"/>
    <property type="molecule type" value="Genomic_DNA"/>
</dbReference>
<proteinExistence type="predicted"/>
<evidence type="ECO:0000313" key="2">
    <source>
        <dbReference type="EMBL" id="OGC81715.1"/>
    </source>
</evidence>
<reference evidence="2 3" key="1">
    <citation type="journal article" date="2016" name="Nat. Commun.">
        <title>Thousands of microbial genomes shed light on interconnected biogeochemical processes in an aquifer system.</title>
        <authorList>
            <person name="Anantharaman K."/>
            <person name="Brown C.T."/>
            <person name="Hug L.A."/>
            <person name="Sharon I."/>
            <person name="Castelle C.J."/>
            <person name="Probst A.J."/>
            <person name="Thomas B.C."/>
            <person name="Singh A."/>
            <person name="Wilkins M.J."/>
            <person name="Karaoz U."/>
            <person name="Brodie E.L."/>
            <person name="Williams K.H."/>
            <person name="Hubbard S.S."/>
            <person name="Banfield J.F."/>
        </authorList>
    </citation>
    <scope>NUCLEOTIDE SEQUENCE [LARGE SCALE GENOMIC DNA]</scope>
</reference>
<dbReference type="Proteomes" id="UP000177521">
    <property type="component" value="Unassembled WGS sequence"/>
</dbReference>
<feature type="chain" id="PRO_5009515351" description="SnoaL-like domain-containing protein" evidence="1">
    <location>
        <begin position="29"/>
        <end position="170"/>
    </location>
</feature>
<dbReference type="AlphaFoldDB" id="A0A1F4XIZ2"/>
<dbReference type="PROSITE" id="PS51257">
    <property type="entry name" value="PROKAR_LIPOPROTEIN"/>
    <property type="match status" value="1"/>
</dbReference>